<evidence type="ECO:0000313" key="2">
    <source>
        <dbReference type="EMBL" id="GEM09950.1"/>
    </source>
</evidence>
<dbReference type="EMBL" id="BJWK01000009">
    <property type="protein sequence ID" value="GEM09950.1"/>
    <property type="molecule type" value="Genomic_DNA"/>
</dbReference>
<name>A0A511KHV3_RHOTO</name>
<accession>A0A511KHV3</accession>
<feature type="compositionally biased region" description="Acidic residues" evidence="1">
    <location>
        <begin position="276"/>
        <end position="289"/>
    </location>
</feature>
<evidence type="ECO:0000256" key="1">
    <source>
        <dbReference type="SAM" id="MobiDB-lite"/>
    </source>
</evidence>
<reference evidence="2 3" key="1">
    <citation type="submission" date="2019-07" db="EMBL/GenBank/DDBJ databases">
        <title>Rhodotorula toruloides NBRC10032 genome sequencing.</title>
        <authorList>
            <person name="Shida Y."/>
            <person name="Takaku H."/>
            <person name="Ogasawara W."/>
            <person name="Mori K."/>
        </authorList>
    </citation>
    <scope>NUCLEOTIDE SEQUENCE [LARGE SCALE GENOMIC DNA]</scope>
    <source>
        <strain evidence="2 3">NBRC10032</strain>
    </source>
</reference>
<gene>
    <name evidence="2" type="ORF">Rt10032_c09g3967</name>
</gene>
<evidence type="ECO:0000313" key="3">
    <source>
        <dbReference type="Proteomes" id="UP000321518"/>
    </source>
</evidence>
<feature type="compositionally biased region" description="Basic and acidic residues" evidence="1">
    <location>
        <begin position="340"/>
        <end position="350"/>
    </location>
</feature>
<feature type="region of interest" description="Disordered" evidence="1">
    <location>
        <begin position="275"/>
        <end position="364"/>
    </location>
</feature>
<organism evidence="2 3">
    <name type="scientific">Rhodotorula toruloides</name>
    <name type="common">Yeast</name>
    <name type="synonym">Rhodosporidium toruloides</name>
    <dbReference type="NCBI Taxonomy" id="5286"/>
    <lineage>
        <taxon>Eukaryota</taxon>
        <taxon>Fungi</taxon>
        <taxon>Dikarya</taxon>
        <taxon>Basidiomycota</taxon>
        <taxon>Pucciniomycotina</taxon>
        <taxon>Microbotryomycetes</taxon>
        <taxon>Sporidiobolales</taxon>
        <taxon>Sporidiobolaceae</taxon>
        <taxon>Rhodotorula</taxon>
    </lineage>
</organism>
<comment type="caution">
    <text evidence="2">The sequence shown here is derived from an EMBL/GenBank/DDBJ whole genome shotgun (WGS) entry which is preliminary data.</text>
</comment>
<dbReference type="AlphaFoldDB" id="A0A511KHV3"/>
<feature type="compositionally biased region" description="Low complexity" evidence="1">
    <location>
        <begin position="315"/>
        <end position="334"/>
    </location>
</feature>
<sequence>MSASQDPSHTRRGFWVEVFRGYASSSALTSIRRLTKRAFLSRMHELSIKYKIGANGGTTRDNKFPWSSGEKDVFVDFLLESKHGEYDWEELADKMEAKLRSEGVEGIRRSKASLEGRLRCLRPYWMRRVYQSGGNLVTTFGEKLLEKQGGLFKEATDKAEEKKKTPAVSIHFQLEGVQAFRGQQGASTSNLDRLGRQEADCNEGQDLRAPEEGQLAKPRPALAPLSLFDNYTVQRTIGPEDIDELDDQDASFPQLEVKYHKSGINSLKKTLKQQEADGEELDELDDDYDLPTPASLAMTLKKDKAGGSETAVAHSSTKSPAPSTSSFRSTSSASQAVKKRGNDPTVDKPVYRKRRITPTSDEED</sequence>
<protein>
    <submittedName>
        <fullName evidence="2">Uncharacterized protein</fullName>
    </submittedName>
</protein>
<proteinExistence type="predicted"/>
<dbReference type="Proteomes" id="UP000321518">
    <property type="component" value="Unassembled WGS sequence"/>
</dbReference>